<proteinExistence type="predicted"/>
<reference evidence="2 3" key="1">
    <citation type="submission" date="2020-04" db="EMBL/GenBank/DDBJ databases">
        <authorList>
            <person name="Zhang R."/>
            <person name="Schippers A."/>
        </authorList>
    </citation>
    <scope>NUCLEOTIDE SEQUENCE [LARGE SCALE GENOMIC DNA]</scope>
    <source>
        <strain evidence="2 3">DSM 109850</strain>
    </source>
</reference>
<accession>A0A7Y0L8Z8</accession>
<protein>
    <submittedName>
        <fullName evidence="2">Spore germination protein</fullName>
    </submittedName>
</protein>
<sequence>MELLQSLVNDLEHLERYLTSLLPGLHAKGDANAYVPDLEAATDRLFAELGPSPDVVIRRFHQRTGRAGLICYLDNLVDLNQVDRDILSPLLEGEEGTLRRLPVGPVARQTQWDPILDAILQGQTAVCLEAVPEAWLFDTAKIPQRSIDRPETEIAVRGPQEAFTDVLAIQLSQLRHRLATPHLVFEQLSLGTRYPVAVAMA</sequence>
<dbReference type="GO" id="GO:0009847">
    <property type="term" value="P:spore germination"/>
    <property type="evidence" value="ECO:0007669"/>
    <property type="project" value="InterPro"/>
</dbReference>
<keyword evidence="3" id="KW-1185">Reference proteome</keyword>
<dbReference type="EMBL" id="JABBVZ010000204">
    <property type="protein sequence ID" value="NMP25031.1"/>
    <property type="molecule type" value="Genomic_DNA"/>
</dbReference>
<name>A0A7Y0L8Z8_9FIRM</name>
<gene>
    <name evidence="2" type="ORF">HIJ39_22250</name>
</gene>
<evidence type="ECO:0000313" key="3">
    <source>
        <dbReference type="Proteomes" id="UP000533476"/>
    </source>
</evidence>
<feature type="non-terminal residue" evidence="2">
    <location>
        <position position="201"/>
    </location>
</feature>
<dbReference type="InterPro" id="IPR004995">
    <property type="entry name" value="Spore_Ger"/>
</dbReference>
<dbReference type="RefSeq" id="WP_207711862.1">
    <property type="nucleotide sequence ID" value="NZ_JABBVZ010000204.1"/>
</dbReference>
<dbReference type="AlphaFoldDB" id="A0A7Y0L8Z8"/>
<evidence type="ECO:0000256" key="1">
    <source>
        <dbReference type="ARBA" id="ARBA00023136"/>
    </source>
</evidence>
<evidence type="ECO:0000313" key="2">
    <source>
        <dbReference type="EMBL" id="NMP25031.1"/>
    </source>
</evidence>
<dbReference type="Proteomes" id="UP000533476">
    <property type="component" value="Unassembled WGS sequence"/>
</dbReference>
<dbReference type="Pfam" id="PF03323">
    <property type="entry name" value="GerA"/>
    <property type="match status" value="1"/>
</dbReference>
<dbReference type="GO" id="GO:0016020">
    <property type="term" value="C:membrane"/>
    <property type="evidence" value="ECO:0007669"/>
    <property type="project" value="InterPro"/>
</dbReference>
<keyword evidence="1" id="KW-0472">Membrane</keyword>
<organism evidence="2 3">
    <name type="scientific">Sulfobacillus harzensis</name>
    <dbReference type="NCBI Taxonomy" id="2729629"/>
    <lineage>
        <taxon>Bacteria</taxon>
        <taxon>Bacillati</taxon>
        <taxon>Bacillota</taxon>
        <taxon>Clostridia</taxon>
        <taxon>Eubacteriales</taxon>
        <taxon>Clostridiales Family XVII. Incertae Sedis</taxon>
        <taxon>Sulfobacillus</taxon>
    </lineage>
</organism>
<comment type="caution">
    <text evidence="2">The sequence shown here is derived from an EMBL/GenBank/DDBJ whole genome shotgun (WGS) entry which is preliminary data.</text>
</comment>